<gene>
    <name evidence="1" type="ORF">DRP53_05050</name>
</gene>
<accession>A0A660SHZ6</accession>
<evidence type="ECO:0000313" key="1">
    <source>
        <dbReference type="EMBL" id="RKX70404.1"/>
    </source>
</evidence>
<comment type="caution">
    <text evidence="1">The sequence shown here is derived from an EMBL/GenBank/DDBJ whole genome shotgun (WGS) entry which is preliminary data.</text>
</comment>
<dbReference type="AlphaFoldDB" id="A0A660SHZ6"/>
<organism evidence="1 2">
    <name type="scientific">candidate division WOR-3 bacterium</name>
    <dbReference type="NCBI Taxonomy" id="2052148"/>
    <lineage>
        <taxon>Bacteria</taxon>
        <taxon>Bacteria division WOR-3</taxon>
    </lineage>
</organism>
<dbReference type="Proteomes" id="UP000268469">
    <property type="component" value="Unassembled WGS sequence"/>
</dbReference>
<protein>
    <submittedName>
        <fullName evidence="1">Uncharacterized protein</fullName>
    </submittedName>
</protein>
<evidence type="ECO:0000313" key="2">
    <source>
        <dbReference type="Proteomes" id="UP000268469"/>
    </source>
</evidence>
<name>A0A660SHZ6_UNCW3</name>
<dbReference type="EMBL" id="QNBE01000040">
    <property type="protein sequence ID" value="RKX70404.1"/>
    <property type="molecule type" value="Genomic_DNA"/>
</dbReference>
<reference evidence="1 2" key="1">
    <citation type="submission" date="2018-06" db="EMBL/GenBank/DDBJ databases">
        <title>Extensive metabolic versatility and redundancy in microbially diverse, dynamic hydrothermal sediments.</title>
        <authorList>
            <person name="Dombrowski N."/>
            <person name="Teske A."/>
            <person name="Baker B.J."/>
        </authorList>
    </citation>
    <scope>NUCLEOTIDE SEQUENCE [LARGE SCALE GENOMIC DNA]</scope>
    <source>
        <strain evidence="1">B36_G15</strain>
    </source>
</reference>
<proteinExistence type="predicted"/>
<sequence>MNTMRIISLALFALFLFQCTEEPPPELFQGTAQDTADIKALMREVDPILTDATIWAEDGKLSDTLVFHKFYWTDTVDTTKAFWLPDKDAPKTHVRVKMHPKEFGRKITSISAETTLVFGIDTTCTVTLTQDFEGSALFQIDVLCSLWYDLDTLPDVDSFKFDSVDFEYTKDFKGLARQFFFFDHTDTGWVLKKVSGMVVYAPTVDSAIGAHRLIISTPTWAETVSYRQPDPSVPGNAGKKGMNTLIPLDTLISVLQYEKVNFEFQSGAVYLGGSQTQYDTLFFRIYVTINEDRLLDSLIKYQVYYYPGGNFLAGLLDYSFTDKGIKYLTFEAVDRLCGYYEDHGYFATVWRMPIEVK</sequence>